<dbReference type="InterPro" id="IPR036291">
    <property type="entry name" value="NAD(P)-bd_dom_sf"/>
</dbReference>
<keyword evidence="6" id="KW-1185">Reference proteome</keyword>
<comment type="similarity">
    <text evidence="1">Belongs to the HIBADH-related family. NP60 subfamily.</text>
</comment>
<dbReference type="InterPro" id="IPR051265">
    <property type="entry name" value="HIBADH-related_NP60_sf"/>
</dbReference>
<evidence type="ECO:0000313" key="5">
    <source>
        <dbReference type="EMBL" id="KAF9786698.1"/>
    </source>
</evidence>
<dbReference type="InterPro" id="IPR013328">
    <property type="entry name" value="6PGD_dom2"/>
</dbReference>
<proteinExistence type="inferred from homology"/>
<dbReference type="AlphaFoldDB" id="A0A9P6HGS1"/>
<gene>
    <name evidence="5" type="ORF">BJ322DRAFT_1099185</name>
</gene>
<dbReference type="Gene3D" id="1.10.1040.10">
    <property type="entry name" value="N-(1-d-carboxylethyl)-l-norvaline Dehydrogenase, domain 2"/>
    <property type="match status" value="1"/>
</dbReference>
<feature type="domain" description="3-hydroxyisobutyrate dehydrogenase-like NAD-binding" evidence="4">
    <location>
        <begin position="205"/>
        <end position="309"/>
    </location>
</feature>
<dbReference type="InterPro" id="IPR008927">
    <property type="entry name" value="6-PGluconate_DH-like_C_sf"/>
</dbReference>
<feature type="region of interest" description="Disordered" evidence="2">
    <location>
        <begin position="1"/>
        <end position="22"/>
    </location>
</feature>
<feature type="domain" description="6-phosphogluconate dehydrogenase NADP-binding" evidence="3">
    <location>
        <begin position="28"/>
        <end position="191"/>
    </location>
</feature>
<protein>
    <submittedName>
        <fullName evidence="5">NAD-binding protein</fullName>
    </submittedName>
</protein>
<dbReference type="SUPFAM" id="SSF51735">
    <property type="entry name" value="NAD(P)-binding Rossmann-fold domains"/>
    <property type="match status" value="1"/>
</dbReference>
<dbReference type="PANTHER" id="PTHR43580:SF8">
    <property type="entry name" value="6-PHOSPHOGLUCONATE DEHYDROGENASE NADP-BINDING DOMAIN-CONTAINING PROTEIN-RELATED"/>
    <property type="match status" value="1"/>
</dbReference>
<dbReference type="EMBL" id="WIUZ02000005">
    <property type="protein sequence ID" value="KAF9786698.1"/>
    <property type="molecule type" value="Genomic_DNA"/>
</dbReference>
<dbReference type="OrthoDB" id="435038at2759"/>
<dbReference type="InterPro" id="IPR029154">
    <property type="entry name" value="HIBADH-like_NADP-bd"/>
</dbReference>
<dbReference type="PANTHER" id="PTHR43580">
    <property type="entry name" value="OXIDOREDUCTASE GLYR1-RELATED"/>
    <property type="match status" value="1"/>
</dbReference>
<dbReference type="GO" id="GO:0050661">
    <property type="term" value="F:NADP binding"/>
    <property type="evidence" value="ECO:0007669"/>
    <property type="project" value="InterPro"/>
</dbReference>
<evidence type="ECO:0000259" key="4">
    <source>
        <dbReference type="Pfam" id="PF14833"/>
    </source>
</evidence>
<evidence type="ECO:0000313" key="6">
    <source>
        <dbReference type="Proteomes" id="UP000736335"/>
    </source>
</evidence>
<reference evidence="5" key="1">
    <citation type="journal article" date="2020" name="Nat. Commun.">
        <title>Large-scale genome sequencing of mycorrhizal fungi provides insights into the early evolution of symbiotic traits.</title>
        <authorList>
            <person name="Miyauchi S."/>
            <person name="Kiss E."/>
            <person name="Kuo A."/>
            <person name="Drula E."/>
            <person name="Kohler A."/>
            <person name="Sanchez-Garcia M."/>
            <person name="Morin E."/>
            <person name="Andreopoulos B."/>
            <person name="Barry K.W."/>
            <person name="Bonito G."/>
            <person name="Buee M."/>
            <person name="Carver A."/>
            <person name="Chen C."/>
            <person name="Cichocki N."/>
            <person name="Clum A."/>
            <person name="Culley D."/>
            <person name="Crous P.W."/>
            <person name="Fauchery L."/>
            <person name="Girlanda M."/>
            <person name="Hayes R.D."/>
            <person name="Keri Z."/>
            <person name="LaButti K."/>
            <person name="Lipzen A."/>
            <person name="Lombard V."/>
            <person name="Magnuson J."/>
            <person name="Maillard F."/>
            <person name="Murat C."/>
            <person name="Nolan M."/>
            <person name="Ohm R.A."/>
            <person name="Pangilinan J."/>
            <person name="Pereira M.F."/>
            <person name="Perotto S."/>
            <person name="Peter M."/>
            <person name="Pfister S."/>
            <person name="Riley R."/>
            <person name="Sitrit Y."/>
            <person name="Stielow J.B."/>
            <person name="Szollosi G."/>
            <person name="Zifcakova L."/>
            <person name="Stursova M."/>
            <person name="Spatafora J.W."/>
            <person name="Tedersoo L."/>
            <person name="Vaario L.M."/>
            <person name="Yamada A."/>
            <person name="Yan M."/>
            <person name="Wang P."/>
            <person name="Xu J."/>
            <person name="Bruns T."/>
            <person name="Baldrian P."/>
            <person name="Vilgalys R."/>
            <person name="Dunand C."/>
            <person name="Henrissat B."/>
            <person name="Grigoriev I.V."/>
            <person name="Hibbett D."/>
            <person name="Nagy L.G."/>
            <person name="Martin F.M."/>
        </authorList>
    </citation>
    <scope>NUCLEOTIDE SEQUENCE</scope>
    <source>
        <strain evidence="5">UH-Tt-Lm1</strain>
    </source>
</reference>
<organism evidence="5 6">
    <name type="scientific">Thelephora terrestris</name>
    <dbReference type="NCBI Taxonomy" id="56493"/>
    <lineage>
        <taxon>Eukaryota</taxon>
        <taxon>Fungi</taxon>
        <taxon>Dikarya</taxon>
        <taxon>Basidiomycota</taxon>
        <taxon>Agaricomycotina</taxon>
        <taxon>Agaricomycetes</taxon>
        <taxon>Thelephorales</taxon>
        <taxon>Thelephoraceae</taxon>
        <taxon>Thelephora</taxon>
    </lineage>
</organism>
<dbReference type="Gene3D" id="3.40.50.720">
    <property type="entry name" value="NAD(P)-binding Rossmann-like Domain"/>
    <property type="match status" value="1"/>
</dbReference>
<reference evidence="5" key="2">
    <citation type="submission" date="2020-11" db="EMBL/GenBank/DDBJ databases">
        <authorList>
            <consortium name="DOE Joint Genome Institute"/>
            <person name="Kuo A."/>
            <person name="Miyauchi S."/>
            <person name="Kiss E."/>
            <person name="Drula E."/>
            <person name="Kohler A."/>
            <person name="Sanchez-Garcia M."/>
            <person name="Andreopoulos B."/>
            <person name="Barry K.W."/>
            <person name="Bonito G."/>
            <person name="Buee M."/>
            <person name="Carver A."/>
            <person name="Chen C."/>
            <person name="Cichocki N."/>
            <person name="Clum A."/>
            <person name="Culley D."/>
            <person name="Crous P.W."/>
            <person name="Fauchery L."/>
            <person name="Girlanda M."/>
            <person name="Hayes R."/>
            <person name="Keri Z."/>
            <person name="Labutti K."/>
            <person name="Lipzen A."/>
            <person name="Lombard V."/>
            <person name="Magnuson J."/>
            <person name="Maillard F."/>
            <person name="Morin E."/>
            <person name="Murat C."/>
            <person name="Nolan M."/>
            <person name="Ohm R."/>
            <person name="Pangilinan J."/>
            <person name="Pereira M."/>
            <person name="Perotto S."/>
            <person name="Peter M."/>
            <person name="Riley R."/>
            <person name="Sitrit Y."/>
            <person name="Stielow B."/>
            <person name="Szollosi G."/>
            <person name="Zifcakova L."/>
            <person name="Stursova M."/>
            <person name="Spatafora J.W."/>
            <person name="Tedersoo L."/>
            <person name="Vaario L.-M."/>
            <person name="Yamada A."/>
            <person name="Yan M."/>
            <person name="Wang P."/>
            <person name="Xu J."/>
            <person name="Bruns T."/>
            <person name="Baldrian P."/>
            <person name="Vilgalys R."/>
            <person name="Henrissat B."/>
            <person name="Grigoriev I.V."/>
            <person name="Hibbett D."/>
            <person name="Nagy L.G."/>
            <person name="Martin F.M."/>
        </authorList>
    </citation>
    <scope>NUCLEOTIDE SEQUENCE</scope>
    <source>
        <strain evidence="5">UH-Tt-Lm1</strain>
    </source>
</reference>
<sequence>MSDALLPPKDKTDTLPYSRPVTPDHGRRVGVYGLGAIGYSVARNLANSLSILPLVVYNRTSAKSEKIANELGPNKILVAQSPADLVDSCDIIFTFLANDEVVKSAYKQFYQALQATSSVTPKIFVESSTTYPTVAGELDNLISSVPHARFISCPVFGAPPAAAKGLLIAVMSGDYRSKKEVAYLLVPAAARKVVDLGGNVEKAPTLKLFGNSLILGTMEIMAESLTLADKAGIDSSVALTLLNDLFPAPIMTAYADKMTNDKFDGTLGFSIDGGIKDASHIRRLTSELNSPMPAIDIAHQHMLTARAGHVTKVQQGTSKYQTLDWSALVSGVRVTAGLAATGSGSHTGVVLDDE</sequence>
<dbReference type="SUPFAM" id="SSF48179">
    <property type="entry name" value="6-phosphogluconate dehydrogenase C-terminal domain-like"/>
    <property type="match status" value="1"/>
</dbReference>
<evidence type="ECO:0000259" key="3">
    <source>
        <dbReference type="Pfam" id="PF03446"/>
    </source>
</evidence>
<dbReference type="Pfam" id="PF14833">
    <property type="entry name" value="NAD_binding_11"/>
    <property type="match status" value="1"/>
</dbReference>
<evidence type="ECO:0000256" key="1">
    <source>
        <dbReference type="ARBA" id="ARBA00007598"/>
    </source>
</evidence>
<comment type="caution">
    <text evidence="5">The sequence shown here is derived from an EMBL/GenBank/DDBJ whole genome shotgun (WGS) entry which is preliminary data.</text>
</comment>
<name>A0A9P6HGS1_9AGAM</name>
<evidence type="ECO:0000256" key="2">
    <source>
        <dbReference type="SAM" id="MobiDB-lite"/>
    </source>
</evidence>
<dbReference type="Pfam" id="PF03446">
    <property type="entry name" value="NAD_binding_2"/>
    <property type="match status" value="1"/>
</dbReference>
<dbReference type="Proteomes" id="UP000736335">
    <property type="component" value="Unassembled WGS sequence"/>
</dbReference>
<accession>A0A9P6HGS1</accession>
<dbReference type="InterPro" id="IPR006115">
    <property type="entry name" value="6PGDH_NADP-bd"/>
</dbReference>
<dbReference type="GO" id="GO:0051287">
    <property type="term" value="F:NAD binding"/>
    <property type="evidence" value="ECO:0007669"/>
    <property type="project" value="InterPro"/>
</dbReference>